<dbReference type="EMBL" id="QTSX02004552">
    <property type="protein sequence ID" value="KAJ9064038.1"/>
    <property type="molecule type" value="Genomic_DNA"/>
</dbReference>
<feature type="non-terminal residue" evidence="1">
    <location>
        <position position="1"/>
    </location>
</feature>
<protein>
    <submittedName>
        <fullName evidence="1">Uncharacterized protein</fullName>
    </submittedName>
</protein>
<reference evidence="1" key="1">
    <citation type="submission" date="2022-04" db="EMBL/GenBank/DDBJ databases">
        <title>Genome of the entomopathogenic fungus Entomophthora muscae.</title>
        <authorList>
            <person name="Elya C."/>
            <person name="Lovett B.R."/>
            <person name="Lee E."/>
            <person name="Macias A.M."/>
            <person name="Hajek A.E."/>
            <person name="De Bivort B.L."/>
            <person name="Kasson M.T."/>
            <person name="De Fine Licht H.H."/>
            <person name="Stajich J.E."/>
        </authorList>
    </citation>
    <scope>NUCLEOTIDE SEQUENCE</scope>
    <source>
        <strain evidence="1">Berkeley</strain>
    </source>
</reference>
<keyword evidence="2" id="KW-1185">Reference proteome</keyword>
<proteinExistence type="predicted"/>
<evidence type="ECO:0000313" key="1">
    <source>
        <dbReference type="EMBL" id="KAJ9064038.1"/>
    </source>
</evidence>
<dbReference type="Proteomes" id="UP001165960">
    <property type="component" value="Unassembled WGS sequence"/>
</dbReference>
<gene>
    <name evidence="1" type="ORF">DSO57_1034663</name>
</gene>
<evidence type="ECO:0000313" key="2">
    <source>
        <dbReference type="Proteomes" id="UP001165960"/>
    </source>
</evidence>
<sequence length="318" mass="36231">VIKVGLRFIFAQIPQTGTRQGLIIKPVWSSWALNIIGSMSLRGMVAVDYTYSEEQVKLYLRKIGVSANAPPTLSLLTQLVRHHLCTFPFGALNRIYFGVEVNSMDFQDIFDKLVIQGREGFCLEHNGLMEHVLKRLGFKCFPTIARQFDHKKETRPLMMMEHWVLIVEIDKTCYLVDVGYSNRGPTSPLPLDSTDSLPHRIIKDKVGYILEIANQTGYRSLYAFTPQSFYPPDMDVINTYVCHSPHSLFRCHLLLTKYTPTGSIRLLDDLLVVTKGSTSENIPLDSEKLRRDAIKSYFNITLDPKNSETLPLCFGRPL</sequence>
<comment type="caution">
    <text evidence="1">The sequence shown here is derived from an EMBL/GenBank/DDBJ whole genome shotgun (WGS) entry which is preliminary data.</text>
</comment>
<accession>A0ACC2SNV3</accession>
<organism evidence="1 2">
    <name type="scientific">Entomophthora muscae</name>
    <dbReference type="NCBI Taxonomy" id="34485"/>
    <lineage>
        <taxon>Eukaryota</taxon>
        <taxon>Fungi</taxon>
        <taxon>Fungi incertae sedis</taxon>
        <taxon>Zoopagomycota</taxon>
        <taxon>Entomophthoromycotina</taxon>
        <taxon>Entomophthoromycetes</taxon>
        <taxon>Entomophthorales</taxon>
        <taxon>Entomophthoraceae</taxon>
        <taxon>Entomophthora</taxon>
    </lineage>
</organism>
<name>A0ACC2SNV3_9FUNG</name>